<feature type="repeat" description="WD" evidence="3">
    <location>
        <begin position="191"/>
        <end position="231"/>
    </location>
</feature>
<dbReference type="InterPro" id="IPR036508">
    <property type="entry name" value="Chitin-bd_dom_sf"/>
</dbReference>
<comment type="caution">
    <text evidence="5">The sequence shown here is derived from an EMBL/GenBank/DDBJ whole genome shotgun (WGS) entry which is preliminary data.</text>
</comment>
<dbReference type="Pfam" id="PF01607">
    <property type="entry name" value="CBM_14"/>
    <property type="match status" value="2"/>
</dbReference>
<dbReference type="PROSITE" id="PS50294">
    <property type="entry name" value="WD_REPEATS_REGION"/>
    <property type="match status" value="4"/>
</dbReference>
<feature type="domain" description="Chitin-binding type-2" evidence="4">
    <location>
        <begin position="348"/>
        <end position="402"/>
    </location>
</feature>
<accession>A0A3M7R354</accession>
<dbReference type="CDD" id="cd00200">
    <property type="entry name" value="WD40"/>
    <property type="match status" value="1"/>
</dbReference>
<dbReference type="OrthoDB" id="674604at2759"/>
<name>A0A3M7R354_BRAPC</name>
<dbReference type="GO" id="GO:0005576">
    <property type="term" value="C:extracellular region"/>
    <property type="evidence" value="ECO:0007669"/>
    <property type="project" value="InterPro"/>
</dbReference>
<dbReference type="SMART" id="SM00320">
    <property type="entry name" value="WD40"/>
    <property type="match status" value="7"/>
</dbReference>
<feature type="repeat" description="WD" evidence="3">
    <location>
        <begin position="277"/>
        <end position="310"/>
    </location>
</feature>
<feature type="domain" description="Chitin-binding type-2" evidence="4">
    <location>
        <begin position="410"/>
        <end position="470"/>
    </location>
</feature>
<dbReference type="InterPro" id="IPR015943">
    <property type="entry name" value="WD40/YVTN_repeat-like_dom_sf"/>
</dbReference>
<feature type="repeat" description="WD" evidence="3">
    <location>
        <begin position="109"/>
        <end position="149"/>
    </location>
</feature>
<sequence length="552" mass="61487">MKTNYSIIFQIFTIFIFNCNREEAKYLTGHSEKVYSIAVLKNGDLASGSEDRTIKIWNINNGSLKMTLSGHLGKVFSLAVLINGDLASGSADKTIKIWNTNNGVSKITLNGHSDWIWSLAVLKNGDLASGSRDKDIKIWDINNKSLKTTLSGHSNEVFSLVVLKNGDLVSGSRDKTIKIWNLDDGSIKSTLNGHANWINSLAALKNGDLASVSNDEIINVWDTNDGSLKKTFGRHNRIESNMQFCKLAVLNNGDLASGFLETIKIWNKNNGSLKKTLTDHGRLIQSLSVLYNGDLAAGNDDGSIRIWNMSLILGRIEDREKTKSDTKVKKEIKSSSSYSKQFEGISEGDMCYFKGSIADKDHCQGYFNCKGDVVKKMQCPDKKLFDEKSNTCKEFKDVICGNRSLSNSKKDLCSSRPNGSYPTFENGCAEFFKCENSKTVIKSDCPNGLKFNMISFKCDNASNIPPPCGTKITSDKENGTDFNFTIFFGLISPKRSLESENGKNSNNDEEFENFLFFIGRNITQISTNSNFSYFGAFKLTKLPFIYKEQEIE</sequence>
<proteinExistence type="predicted"/>
<dbReference type="InterPro" id="IPR020472">
    <property type="entry name" value="WD40_PAC1"/>
</dbReference>
<organism evidence="5 6">
    <name type="scientific">Brachionus plicatilis</name>
    <name type="common">Marine rotifer</name>
    <name type="synonym">Brachionus muelleri</name>
    <dbReference type="NCBI Taxonomy" id="10195"/>
    <lineage>
        <taxon>Eukaryota</taxon>
        <taxon>Metazoa</taxon>
        <taxon>Spiralia</taxon>
        <taxon>Gnathifera</taxon>
        <taxon>Rotifera</taxon>
        <taxon>Eurotatoria</taxon>
        <taxon>Monogononta</taxon>
        <taxon>Pseudotrocha</taxon>
        <taxon>Ploima</taxon>
        <taxon>Brachionidae</taxon>
        <taxon>Brachionus</taxon>
    </lineage>
</organism>
<dbReference type="SMART" id="SM00494">
    <property type="entry name" value="ChtBD2"/>
    <property type="match status" value="2"/>
</dbReference>
<dbReference type="InterPro" id="IPR001680">
    <property type="entry name" value="WD40_rpt"/>
</dbReference>
<evidence type="ECO:0000256" key="1">
    <source>
        <dbReference type="ARBA" id="ARBA00022574"/>
    </source>
</evidence>
<keyword evidence="1 3" id="KW-0853">WD repeat</keyword>
<dbReference type="PANTHER" id="PTHR22847:SF637">
    <property type="entry name" value="WD REPEAT DOMAIN 5B"/>
    <property type="match status" value="1"/>
</dbReference>
<dbReference type="SUPFAM" id="SSF50978">
    <property type="entry name" value="WD40 repeat-like"/>
    <property type="match status" value="1"/>
</dbReference>
<dbReference type="InterPro" id="IPR019775">
    <property type="entry name" value="WD40_repeat_CS"/>
</dbReference>
<evidence type="ECO:0000313" key="6">
    <source>
        <dbReference type="Proteomes" id="UP000276133"/>
    </source>
</evidence>
<dbReference type="EMBL" id="REGN01004369">
    <property type="protein sequence ID" value="RNA17804.1"/>
    <property type="molecule type" value="Genomic_DNA"/>
</dbReference>
<dbReference type="SUPFAM" id="SSF57625">
    <property type="entry name" value="Invertebrate chitin-binding proteins"/>
    <property type="match status" value="2"/>
</dbReference>
<dbReference type="PRINTS" id="PR00320">
    <property type="entry name" value="GPROTEINBRPT"/>
</dbReference>
<keyword evidence="2" id="KW-0677">Repeat</keyword>
<dbReference type="STRING" id="10195.A0A3M7R354"/>
<dbReference type="Proteomes" id="UP000276133">
    <property type="component" value="Unassembled WGS sequence"/>
</dbReference>
<evidence type="ECO:0000259" key="4">
    <source>
        <dbReference type="PROSITE" id="PS50940"/>
    </source>
</evidence>
<dbReference type="Gene3D" id="2.170.140.10">
    <property type="entry name" value="Chitin binding domain"/>
    <property type="match status" value="2"/>
</dbReference>
<feature type="repeat" description="WD" evidence="3">
    <location>
        <begin position="68"/>
        <end position="108"/>
    </location>
</feature>
<evidence type="ECO:0000313" key="5">
    <source>
        <dbReference type="EMBL" id="RNA17804.1"/>
    </source>
</evidence>
<evidence type="ECO:0000256" key="2">
    <source>
        <dbReference type="ARBA" id="ARBA00022737"/>
    </source>
</evidence>
<reference evidence="5 6" key="1">
    <citation type="journal article" date="2018" name="Sci. Rep.">
        <title>Genomic signatures of local adaptation to the degree of environmental predictability in rotifers.</title>
        <authorList>
            <person name="Franch-Gras L."/>
            <person name="Hahn C."/>
            <person name="Garcia-Roger E.M."/>
            <person name="Carmona M.J."/>
            <person name="Serra M."/>
            <person name="Gomez A."/>
        </authorList>
    </citation>
    <scope>NUCLEOTIDE SEQUENCE [LARGE SCALE GENOMIC DNA]</scope>
    <source>
        <strain evidence="5">HYR1</strain>
    </source>
</reference>
<dbReference type="InterPro" id="IPR036322">
    <property type="entry name" value="WD40_repeat_dom_sf"/>
</dbReference>
<dbReference type="PROSITE" id="PS50082">
    <property type="entry name" value="WD_REPEATS_2"/>
    <property type="match status" value="6"/>
</dbReference>
<dbReference type="GO" id="GO:1990234">
    <property type="term" value="C:transferase complex"/>
    <property type="evidence" value="ECO:0007669"/>
    <property type="project" value="UniProtKB-ARBA"/>
</dbReference>
<keyword evidence="6" id="KW-1185">Reference proteome</keyword>
<dbReference type="InterPro" id="IPR002557">
    <property type="entry name" value="Chitin-bd_dom"/>
</dbReference>
<dbReference type="PROSITE" id="PS00678">
    <property type="entry name" value="WD_REPEATS_1"/>
    <property type="match status" value="6"/>
</dbReference>
<dbReference type="PROSITE" id="PS50940">
    <property type="entry name" value="CHIT_BIND_II"/>
    <property type="match status" value="2"/>
</dbReference>
<gene>
    <name evidence="5" type="ORF">BpHYR1_016202</name>
</gene>
<dbReference type="PANTHER" id="PTHR22847">
    <property type="entry name" value="WD40 REPEAT PROTEIN"/>
    <property type="match status" value="1"/>
</dbReference>
<dbReference type="Pfam" id="PF00400">
    <property type="entry name" value="WD40"/>
    <property type="match status" value="6"/>
</dbReference>
<dbReference type="Gene3D" id="2.130.10.10">
    <property type="entry name" value="YVTN repeat-like/Quinoprotein amine dehydrogenase"/>
    <property type="match status" value="3"/>
</dbReference>
<dbReference type="AlphaFoldDB" id="A0A3M7R354"/>
<evidence type="ECO:0000256" key="3">
    <source>
        <dbReference type="PROSITE-ProRule" id="PRU00221"/>
    </source>
</evidence>
<protein>
    <recommendedName>
        <fullName evidence="4">Chitin-binding type-2 domain-containing protein</fullName>
    </recommendedName>
</protein>
<dbReference type="GO" id="GO:0008061">
    <property type="term" value="F:chitin binding"/>
    <property type="evidence" value="ECO:0007669"/>
    <property type="project" value="InterPro"/>
</dbReference>
<feature type="repeat" description="WD" evidence="3">
    <location>
        <begin position="150"/>
        <end position="190"/>
    </location>
</feature>
<dbReference type="GO" id="GO:0005634">
    <property type="term" value="C:nucleus"/>
    <property type="evidence" value="ECO:0007669"/>
    <property type="project" value="TreeGrafter"/>
</dbReference>
<feature type="repeat" description="WD" evidence="3">
    <location>
        <begin position="27"/>
        <end position="67"/>
    </location>
</feature>